<evidence type="ECO:0000256" key="7">
    <source>
        <dbReference type="SAM" id="MobiDB-lite"/>
    </source>
</evidence>
<feature type="domain" description="DUF6606" evidence="10">
    <location>
        <begin position="14"/>
        <end position="287"/>
    </location>
</feature>
<accession>L2GCV7</accession>
<dbReference type="EMBL" id="KB020547">
    <property type="protein sequence ID" value="ELA35853.1"/>
    <property type="molecule type" value="Genomic_DNA"/>
</dbReference>
<feature type="domain" description="DUF3638" evidence="8">
    <location>
        <begin position="1993"/>
        <end position="2216"/>
    </location>
</feature>
<dbReference type="Pfam" id="PF12359">
    <property type="entry name" value="DUF3645"/>
    <property type="match status" value="1"/>
</dbReference>
<evidence type="ECO:0000256" key="2">
    <source>
        <dbReference type="ARBA" id="ARBA00012759"/>
    </source>
</evidence>
<evidence type="ECO:0000256" key="3">
    <source>
        <dbReference type="ARBA" id="ARBA00022670"/>
    </source>
</evidence>
<evidence type="ECO:0000256" key="4">
    <source>
        <dbReference type="ARBA" id="ARBA00022786"/>
    </source>
</evidence>
<name>L2GCV7_COLFN</name>
<dbReference type="GO" id="GO:0006508">
    <property type="term" value="P:proteolysis"/>
    <property type="evidence" value="ECO:0007669"/>
    <property type="project" value="UniProtKB-KW"/>
</dbReference>
<evidence type="ECO:0000256" key="5">
    <source>
        <dbReference type="ARBA" id="ARBA00022801"/>
    </source>
</evidence>
<dbReference type="GO" id="GO:0004843">
    <property type="term" value="F:cysteine-type deubiquitinase activity"/>
    <property type="evidence" value="ECO:0007669"/>
    <property type="project" value="UniProtKB-EC"/>
</dbReference>
<evidence type="ECO:0000256" key="6">
    <source>
        <dbReference type="ARBA" id="ARBA00022807"/>
    </source>
</evidence>
<keyword evidence="6" id="KW-0788">Thiol protease</keyword>
<dbReference type="InterPro" id="IPR046541">
    <property type="entry name" value="DUF6606"/>
</dbReference>
<feature type="region of interest" description="Disordered" evidence="7">
    <location>
        <begin position="2741"/>
        <end position="2766"/>
    </location>
</feature>
<dbReference type="PANTHER" id="PTHR13367:SF34">
    <property type="match status" value="1"/>
</dbReference>
<organism evidence="11">
    <name type="scientific">Colletotrichum fructicola (strain Nara gc5)</name>
    <name type="common">Anthracnose fungus</name>
    <name type="synonym">Colletotrichum gloeosporioides (strain Nara gc5)</name>
    <dbReference type="NCBI Taxonomy" id="1213859"/>
    <lineage>
        <taxon>Eukaryota</taxon>
        <taxon>Fungi</taxon>
        <taxon>Dikarya</taxon>
        <taxon>Ascomycota</taxon>
        <taxon>Pezizomycotina</taxon>
        <taxon>Sordariomycetes</taxon>
        <taxon>Hypocreomycetidae</taxon>
        <taxon>Glomerellales</taxon>
        <taxon>Glomerellaceae</taxon>
        <taxon>Colletotrichum</taxon>
        <taxon>Colletotrichum gloeosporioides species complex</taxon>
    </lineage>
</organism>
<feature type="region of interest" description="Disordered" evidence="7">
    <location>
        <begin position="2783"/>
        <end position="2814"/>
    </location>
</feature>
<dbReference type="Pfam" id="PF20255">
    <property type="entry name" value="DUF6606"/>
    <property type="match status" value="1"/>
</dbReference>
<keyword evidence="3" id="KW-0645">Protease</keyword>
<dbReference type="Pfam" id="PF12340">
    <property type="entry name" value="DUF3638"/>
    <property type="match status" value="1"/>
</dbReference>
<sequence length="3053" mass="345814">MAARTAQDTSLYLARHIFLLSQLPQSDDSAHDYDIALLRCVHNALGKFGSHVTESQQEPVALVTDMVHKMLTAHKPLGGRTAVDEAKLAEIMRHVLDSPGSVGLHIREQNAGVLISRVDSTLRVEAFELSVCNKDVTMTTGRLRRTFPGTAVSINLENAREDGFITALAATLSKMSTQPSAETKPKAKKAGQLQDENRDTTHPKMVTELLHAFLLAVGQPTASDRIWKNTREEVLWRQACLPWRRSPMWMLIRVVLQLSFIRLAGTPQYGVKTYKLFMVFLMANVLQKALDVGLDSDILYAMTAKCSRRLLKIGRETHASALDYVHNQMRYANSFLRERWTVIRNKTSIDLTTHFSRLKTIDFSQDIVIALPGLDGFLDSIRRRQVMDNSRVFIPSWRLTKYKGQSLPTSIDSSDDDHLALTLVAFETWVEMHLEHWMSSQLAEDYLNTCLQLRHLIESYHNAASSMYCGNPETTSIMLLTILELWVACDKAAIHAHPLLADYDPGIPRGLFQNFLLPLRRQMRRIFEIERYLVDRSSRSNSRLSAFHIYKSFGASDSFSLRYFQQSTRHQELLLLIEADATKQREAKRCELKRVQDRYKALMKKYGESECTYVDDLDHDSGGYYQTRSACCTRCGYQKEAQSLQIYVHEWPLPRQDLQKKSVVFELELPQSFGYWREASFYVLLDVLKSQYPLRNYDALRPHHQARVLSQNVQLLSETKPNVVVHRNPVVVASATEANVLLNNGLQFMYHDKRRSCFIQDLSVTDKIPHSCTYRLPLCSASLQKFLFRPAAEPCGPPPNLVIATQSACPKEMTVEEYKAVASIPLGVNIQYQNILVQLFSPMVDFKKWEVTLTIWQCIYQAGPGSGHAVRSAHDICENEQFASKLLEGITDATQRFEQNWQSSAALATLISLACRLLTLTRSVTIETQCLDYLREARKITFQWSLALREKAHNCLDDDEKISLQRRALEAFLVSSDTFNTDTNYQQSALSQTEEACLYFRCAIYIQEYSESLLSSVDAPIERLHARWQRTLHHCYRYLATADNIGAALDHAILASWPAYRSSGLWAVLSDDHDHWLTSTTVSPNSRSVHFSLVTGEFLVDGVPLDHLPAEYLKHPAYQTLFGRLSLDIMLSSIPGMQYSCTACYAGHKVHVSLGGSRTSAASTLDLLVHASQNQTKYDLVPSRHLVGSFPRSFIEKHVHWYNHDEDCVEFCDRRTPWHHAKSNWKLKRSQNGPQWSLHRDEDVLIGINKESSLLLARILEPLEDRNWIHIMKRNSNTIFIDLPRTGLEFTLEPGTSAMPLDTCLTPRRRVLVMDGNVSHVATADHVQVHIAKDSYRKVHTYDVDEKLGRFVSNGSLQSKLFLAYIHALTSSCLPDPLTGKTGTEEALTFLGSASAKSFDCLSHENVQLLSFIARLTPGRSYYPAHERVMQTVHWDQGLSFLSQHGLFLDRVRSIFDHASRLDFLYPDRYVKPPALDHADAHLLDRDNIRSSTFRISGFGAERHCTTKDEDYEPRDRSVTSSSSKSHSVARMVFSNQPALFQSLPPSFGSHLRDYLKQTSEVSYRGGTSVITDIAYDSGLLLESTEFVAKNWIDLHRDVIPGVCKFKLMIWLATLAFATSANIGVLQTLASFRTSLQAMRLSPPAGSNFQLSKGAKVNSAMLQEVILSGAVPYNISPEANLARNSYESSSAYDQRRSSQFQSKLQMAVNTLVSCLRSQGVCKLPEIPLAHQNQNLWRTYIRINHILPVIKTHFRTWYDNLLFERYVNTVASNIPSAIRSPQFPCPLLTTPGWSLWRARHFISANDIFRRAKPPPPVRGLRILCQETLPESRKYEYRMPELLRVLRIRAQGTYERRYVEELDASFRALQRKGITSSNAPGPVPLRKEVLVAYLRQWKEEVDRQYDAIVKSLLGLEGKHPSTAIEVFDLYCRPRTSPMMILQRLNKDHVKNTPTEWRERIADYGVAMTQLQRAERMVASMDDPPALESELRNPGHANWKPLDYPDTLLLEIDDGIMVREVQESVAKSMRDPPSGKNTTMQLLMGEGKSSVILPIVAAALANGSRIVRAIVAKPQSKQMQQMLESQLGGLVNRPIFHLPFSRAIKVGLAEVEALASTCIDCMESGGILLVQPEHILSFQLMGIETAISGKMDVSRPLIQLKDFMDRAARDIVDESDENFSVKFELVYTVGTQQSIEHSPDRWTCIHHVLSIVRGAIAEVEKSYPGSIDLSPGRPGCFPRLRILRDDAKDKLADLVSRQLSQEGSPGLPMATQPRQVQSAVLEYITKSSLSQAEIEAVEKSSLWSPLTKNTLSLFRGLLASQILAFVFCQKRWKVDYGLDPTRNPRTQLAVPYRAKDSPSARSEFSHPEIIIMLTSLSYYYGGMTDEDLLTTFRHLLRSDQADMEYQVWVADSHHLPHAFGQLSGINLDDREQCTEQLFPCFRYAKGAIDYFLAHVVFPKELKEFPHKLSASGWDIGEEKKSQPTTGFSGTNDARAFLPLTVSQLDDGEQQHTNAQVLEYLLQDDTLVALMPKQKTAGRSDAEVLLEMVTHLKPPTRVILDVGAQILELDNLGVAQRWLEITEDSERTQAVIFCDENDRLCVVDRRGRVESFQTSPFAGQVDLPANYRAAVTLGASLTKDRLVQACMRMRKLGKGQSVTFCVPDEIQQKITSRQGDDGRTITVSDILEWAISETYTEIRRGILLWANQGRRHNDYRILWEEARIGGSTDLDTNLAKRFLEEEAQTLEQRYRPKPPTNPRTGETSSLSSTEDPDVIVERLLEFDGLEEDSATFREEQERELSPEIEQEREIQRPPSEEPAEHVLHPDIRRFVTHGVLPKDSKSFTSAFQALSNTTAARHFDAGRLSTSLLASSDFVHTIKSSRKGYKSDLFQRSVQWILTRHSSNGVVDITIIVSPFEAQELFPNIKRSNFVSLHLYSPRPNMGFRPLDDLSLYTIPHPGVFPPTPALSLRTELNLFSGQLYLKSMEEYRSIQQFFRLSPEPGSSDQTVSLAPDLGAEALMQFIKVLMTQIRRNCESIDNTHMGRILDHRVLGPSDFS</sequence>
<dbReference type="InterPro" id="IPR022105">
    <property type="entry name" value="DUF3645"/>
</dbReference>
<keyword evidence="4" id="KW-0833">Ubl conjugation pathway</keyword>
<feature type="domain" description="DUF3645" evidence="9">
    <location>
        <begin position="2337"/>
        <end position="2371"/>
    </location>
</feature>
<feature type="region of interest" description="Disordered" evidence="7">
    <location>
        <begin position="176"/>
        <end position="199"/>
    </location>
</feature>
<evidence type="ECO:0000259" key="8">
    <source>
        <dbReference type="Pfam" id="PF12340"/>
    </source>
</evidence>
<keyword evidence="5" id="KW-0378">Hydrolase</keyword>
<evidence type="ECO:0000259" key="9">
    <source>
        <dbReference type="Pfam" id="PF12359"/>
    </source>
</evidence>
<evidence type="ECO:0000259" key="10">
    <source>
        <dbReference type="Pfam" id="PF20255"/>
    </source>
</evidence>
<protein>
    <recommendedName>
        <fullName evidence="2">ubiquitinyl hydrolase 1</fullName>
        <ecNumber evidence="2">3.4.19.12</ecNumber>
    </recommendedName>
</protein>
<evidence type="ECO:0000313" key="11">
    <source>
        <dbReference type="EMBL" id="ELA35853.1"/>
    </source>
</evidence>
<dbReference type="InterPro" id="IPR051346">
    <property type="entry name" value="OTU_Deubiquitinase"/>
</dbReference>
<feature type="compositionally biased region" description="Basic and acidic residues" evidence="7">
    <location>
        <begin position="2786"/>
        <end position="2814"/>
    </location>
</feature>
<comment type="catalytic activity">
    <reaction evidence="1">
        <text>Thiol-dependent hydrolysis of ester, thioester, amide, peptide and isopeptide bonds formed by the C-terminal Gly of ubiquitin (a 76-residue protein attached to proteins as an intracellular targeting signal).</text>
        <dbReference type="EC" id="3.4.19.12"/>
    </reaction>
</comment>
<gene>
    <name evidence="11" type="ORF">CGGC5_498</name>
</gene>
<dbReference type="HOGENOM" id="CLU_000211_1_0_1"/>
<proteinExistence type="predicted"/>
<dbReference type="EC" id="3.4.19.12" evidence="2"/>
<dbReference type="PANTHER" id="PTHR13367">
    <property type="entry name" value="UBIQUITIN THIOESTERASE"/>
    <property type="match status" value="1"/>
</dbReference>
<dbReference type="STRING" id="1213859.L2GCV7"/>
<feature type="compositionally biased region" description="Polar residues" evidence="7">
    <location>
        <begin position="2754"/>
        <end position="2765"/>
    </location>
</feature>
<evidence type="ECO:0000256" key="1">
    <source>
        <dbReference type="ARBA" id="ARBA00000707"/>
    </source>
</evidence>
<reference evidence="11" key="1">
    <citation type="submission" date="2012-08" db="EMBL/GenBank/DDBJ databases">
        <title>Genome analysis of Colletotrichum orbiculare and Colletotrichum fructicola.</title>
        <authorList>
            <person name="Gan P.H.P."/>
            <person name="Ikeda K."/>
            <person name="Irieda H."/>
            <person name="Narusaka M."/>
            <person name="O'Connell R.J."/>
            <person name="Narusaka Y."/>
            <person name="Takano Y."/>
            <person name="Kubo Y."/>
            <person name="Shirasu K."/>
        </authorList>
    </citation>
    <scope>NUCLEOTIDE SEQUENCE</scope>
    <source>
        <strain evidence="11">Nara gc5</strain>
    </source>
</reference>
<dbReference type="InterPro" id="IPR022099">
    <property type="entry name" value="DUF3638"/>
</dbReference>